<dbReference type="EMBL" id="CP080333">
    <property type="protein sequence ID" value="QYL14938.1"/>
    <property type="molecule type" value="Genomic_DNA"/>
</dbReference>
<evidence type="ECO:0000313" key="2">
    <source>
        <dbReference type="Proteomes" id="UP000825367"/>
    </source>
</evidence>
<name>A0ABX8VAW7_9MYCO</name>
<dbReference type="InterPro" id="IPR021145">
    <property type="entry name" value="Portal_protein_SPP1_Gp6-like"/>
</dbReference>
<dbReference type="Pfam" id="PF05133">
    <property type="entry name" value="SPP1_portal"/>
    <property type="match status" value="1"/>
</dbReference>
<dbReference type="RefSeq" id="WP_096311653.1">
    <property type="nucleotide sequence ID" value="NZ_BAAAVX010000050.1"/>
</dbReference>
<evidence type="ECO:0000313" key="1">
    <source>
        <dbReference type="EMBL" id="QYL14938.1"/>
    </source>
</evidence>
<keyword evidence="2" id="KW-1185">Reference proteome</keyword>
<accession>A0ABX8VAW7</accession>
<dbReference type="Proteomes" id="UP000825367">
    <property type="component" value="Chromosome"/>
</dbReference>
<proteinExistence type="predicted"/>
<organism evidence="1 2">
    <name type="scientific">Mycolicibacterium pallens</name>
    <dbReference type="NCBI Taxonomy" id="370524"/>
    <lineage>
        <taxon>Bacteria</taxon>
        <taxon>Bacillati</taxon>
        <taxon>Actinomycetota</taxon>
        <taxon>Actinomycetes</taxon>
        <taxon>Mycobacteriales</taxon>
        <taxon>Mycobacteriaceae</taxon>
        <taxon>Mycolicibacterium</taxon>
    </lineage>
</organism>
<sequence>MIELLQALDAPQHKFAIYGRYYRGENQSLGFVSPESQAAIGHRLSSMVVNIPRVLVNALAERCRILGFDPDETIWRDFIANDLDQQAGIVHRSALLYGQSFVIVWGDGNRPIATVESPLNVQVLTDPATGVITSAVKRYTTKHESHAYVYLPTEVQHWRAKAVGAASSAYELVEKLPHHMGMVPVVRFLNADLIGDGVSEISDIMKPSDGLSKISTDMLVGSEFYAKPRRVLTGVEMVEVAKRDENGDPVLDSDGNEIMELVSPVPDNDRLIILENEQAKATQLAAADLAAYKNAADLILSEIASVSSLPPHYLGILHDNPSSADSLRASEAGLTSKASSKQNAFGRSWETVGRLMKAVRTGANPADIECKVTWCDPATRSESQAADAVVKLVQAGILSKSGALRRLGYTQSDIEQELYDAERDALANANPEFSMAVSKHAELMANKLNEAA</sequence>
<protein>
    <submittedName>
        <fullName evidence="1">Phage portal protein</fullName>
    </submittedName>
</protein>
<reference evidence="1 2" key="1">
    <citation type="submission" date="2021-07" db="EMBL/GenBank/DDBJ databases">
        <title>Whole genome sequencing of non-tuberculosis mycobacteria type-strains.</title>
        <authorList>
            <person name="Igarashi Y."/>
            <person name="Osugi A."/>
            <person name="Mitarai S."/>
        </authorList>
    </citation>
    <scope>NUCLEOTIDE SEQUENCE [LARGE SCALE GENOMIC DNA]</scope>
    <source>
        <strain evidence="1 2">JCM 16370</strain>
    </source>
</reference>
<gene>
    <name evidence="1" type="ORF">K0O64_17385</name>
</gene>